<evidence type="ECO:0000313" key="1">
    <source>
        <dbReference type="EMBL" id="MEY9457530.1"/>
    </source>
</evidence>
<name>A0ABV4G0X1_9BRAD</name>
<accession>A0ABV4G0X1</accession>
<sequence>MVFGLVGSTLARPRPMARALHGLGKGIVAAGIENDEAKLLGRLDGEQQPIERESLVEDIGIGFQRGVGRNEIIVAVQLDPVAGIIDDGDVGLARLAAELAQGLAHVDDAQVELDVHGVEAGLPEHASDQRGVVHRIGQPGHALVGGIADDESHALFSVRRSAAQAEYRQKK</sequence>
<reference evidence="1 2" key="1">
    <citation type="submission" date="2024-07" db="EMBL/GenBank/DDBJ databases">
        <title>Genomic Encyclopedia of Type Strains, Phase V (KMG-V): Genome sequencing to study the core and pangenomes of soil and plant-associated prokaryotes.</title>
        <authorList>
            <person name="Whitman W."/>
        </authorList>
    </citation>
    <scope>NUCLEOTIDE SEQUENCE [LARGE SCALE GENOMIC DNA]</scope>
    <source>
        <strain evidence="1 2">USDA 152</strain>
    </source>
</reference>
<dbReference type="EMBL" id="JBGBZJ010000003">
    <property type="protein sequence ID" value="MEY9457530.1"/>
    <property type="molecule type" value="Genomic_DNA"/>
</dbReference>
<evidence type="ECO:0000313" key="2">
    <source>
        <dbReference type="Proteomes" id="UP001565369"/>
    </source>
</evidence>
<protein>
    <submittedName>
        <fullName evidence="1">Uncharacterized protein</fullName>
    </submittedName>
</protein>
<dbReference type="Proteomes" id="UP001565369">
    <property type="component" value="Unassembled WGS sequence"/>
</dbReference>
<gene>
    <name evidence="1" type="ORF">ABIG07_006478</name>
</gene>
<comment type="caution">
    <text evidence="1">The sequence shown here is derived from an EMBL/GenBank/DDBJ whole genome shotgun (WGS) entry which is preliminary data.</text>
</comment>
<keyword evidence="2" id="KW-1185">Reference proteome</keyword>
<organism evidence="1 2">
    <name type="scientific">Bradyrhizobium ottawaense</name>
    <dbReference type="NCBI Taxonomy" id="931866"/>
    <lineage>
        <taxon>Bacteria</taxon>
        <taxon>Pseudomonadati</taxon>
        <taxon>Pseudomonadota</taxon>
        <taxon>Alphaproteobacteria</taxon>
        <taxon>Hyphomicrobiales</taxon>
        <taxon>Nitrobacteraceae</taxon>
        <taxon>Bradyrhizobium</taxon>
    </lineage>
</organism>
<proteinExistence type="predicted"/>